<protein>
    <submittedName>
        <fullName evidence="2">Cysteine-rich pdz-binding protein</fullName>
    </submittedName>
</protein>
<keyword evidence="3" id="KW-1185">Reference proteome</keyword>
<dbReference type="OrthoDB" id="147332at2759"/>
<dbReference type="EMBL" id="BMAC01000081">
    <property type="protein sequence ID" value="GFP84282.1"/>
    <property type="molecule type" value="Genomic_DNA"/>
</dbReference>
<dbReference type="Proteomes" id="UP000653305">
    <property type="component" value="Unassembled WGS sequence"/>
</dbReference>
<evidence type="ECO:0000313" key="1">
    <source>
        <dbReference type="EMBL" id="GFP84282.1"/>
    </source>
</evidence>
<evidence type="ECO:0000313" key="3">
    <source>
        <dbReference type="Proteomes" id="UP000653305"/>
    </source>
</evidence>
<organism evidence="2 3">
    <name type="scientific">Phtheirospermum japonicum</name>
    <dbReference type="NCBI Taxonomy" id="374723"/>
    <lineage>
        <taxon>Eukaryota</taxon>
        <taxon>Viridiplantae</taxon>
        <taxon>Streptophyta</taxon>
        <taxon>Embryophyta</taxon>
        <taxon>Tracheophyta</taxon>
        <taxon>Spermatophyta</taxon>
        <taxon>Magnoliopsida</taxon>
        <taxon>eudicotyledons</taxon>
        <taxon>Gunneridae</taxon>
        <taxon>Pentapetalae</taxon>
        <taxon>asterids</taxon>
        <taxon>lamiids</taxon>
        <taxon>Lamiales</taxon>
        <taxon>Orobanchaceae</taxon>
        <taxon>Orobanchaceae incertae sedis</taxon>
        <taxon>Phtheirospermum</taxon>
    </lineage>
</organism>
<comment type="caution">
    <text evidence="2">The sequence shown here is derived from an EMBL/GenBank/DDBJ whole genome shotgun (WGS) entry which is preliminary data.</text>
</comment>
<sequence>MGKPNVLFVSSNYIRMANIVTHALTVKEYVQCAGSKCSTPSSTSKVMYNIFDALANPIRSP</sequence>
<accession>A0A830C2L2</accession>
<dbReference type="EMBL" id="BMAC01000306">
    <property type="protein sequence ID" value="GFP93259.1"/>
    <property type="molecule type" value="Genomic_DNA"/>
</dbReference>
<name>A0A830C2L2_9LAMI</name>
<evidence type="ECO:0000313" key="2">
    <source>
        <dbReference type="EMBL" id="GFP93259.1"/>
    </source>
</evidence>
<dbReference type="AlphaFoldDB" id="A0A830C2L2"/>
<proteinExistence type="predicted"/>
<gene>
    <name evidence="1" type="ORF">PHJA_000571900</name>
    <name evidence="2" type="ORF">PHJA_001470300</name>
</gene>
<reference evidence="2" key="1">
    <citation type="submission" date="2020-07" db="EMBL/GenBank/DDBJ databases">
        <title>Ethylene signaling mediates host invasion by parasitic plants.</title>
        <authorList>
            <person name="Yoshida S."/>
        </authorList>
    </citation>
    <scope>NUCLEOTIDE SEQUENCE</scope>
    <source>
        <strain evidence="2">Okayama</strain>
    </source>
</reference>